<dbReference type="Pfam" id="PF02936">
    <property type="entry name" value="COX4"/>
    <property type="match status" value="1"/>
</dbReference>
<dbReference type="STRING" id="45607.A0A2T0FQ35"/>
<keyword evidence="3" id="KW-0472">Membrane</keyword>
<comment type="caution">
    <text evidence="4">The sequence shown here is derived from an EMBL/GenBank/DDBJ whole genome shotgun (WGS) entry which is preliminary data.</text>
</comment>
<dbReference type="Proteomes" id="UP000238350">
    <property type="component" value="Unassembled WGS sequence"/>
</dbReference>
<gene>
    <name evidence="4" type="ORF">B9G98_04689</name>
</gene>
<dbReference type="GO" id="GO:0005739">
    <property type="term" value="C:mitochondrion"/>
    <property type="evidence" value="ECO:0007669"/>
    <property type="project" value="UniProtKB-SubCell"/>
</dbReference>
<dbReference type="OrthoDB" id="4072188at2759"/>
<evidence type="ECO:0000313" key="4">
    <source>
        <dbReference type="EMBL" id="PRT57069.1"/>
    </source>
</evidence>
<dbReference type="GeneID" id="36518437"/>
<evidence type="ECO:0000256" key="3">
    <source>
        <dbReference type="SAM" id="Phobius"/>
    </source>
</evidence>
<keyword evidence="2" id="KW-0496">Mitochondrion</keyword>
<keyword evidence="3" id="KW-0812">Transmembrane</keyword>
<dbReference type="GO" id="GO:0006123">
    <property type="term" value="P:mitochondrial electron transport, cytochrome c to oxygen"/>
    <property type="evidence" value="ECO:0007669"/>
    <property type="project" value="InterPro"/>
</dbReference>
<keyword evidence="3" id="KW-1133">Transmembrane helix</keyword>
<keyword evidence="5" id="KW-1185">Reference proteome</keyword>
<name>A0A2T0FQ35_9ASCO</name>
<proteinExistence type="predicted"/>
<dbReference type="AlphaFoldDB" id="A0A2T0FQ35"/>
<dbReference type="Gene3D" id="1.10.442.10">
    <property type="entry name" value="Cytochrome c oxidase subunit IV"/>
    <property type="match status" value="1"/>
</dbReference>
<dbReference type="RefSeq" id="XP_024667014.1">
    <property type="nucleotide sequence ID" value="XM_024811246.1"/>
</dbReference>
<organism evidence="4 5">
    <name type="scientific">Wickerhamiella sorbophila</name>
    <dbReference type="NCBI Taxonomy" id="45607"/>
    <lineage>
        <taxon>Eukaryota</taxon>
        <taxon>Fungi</taxon>
        <taxon>Dikarya</taxon>
        <taxon>Ascomycota</taxon>
        <taxon>Saccharomycotina</taxon>
        <taxon>Dipodascomycetes</taxon>
        <taxon>Dipodascales</taxon>
        <taxon>Trichomonascaceae</taxon>
        <taxon>Wickerhamiella</taxon>
    </lineage>
</organism>
<evidence type="ECO:0000256" key="2">
    <source>
        <dbReference type="ARBA" id="ARBA00023128"/>
    </source>
</evidence>
<dbReference type="InterPro" id="IPR036639">
    <property type="entry name" value="Cyt_c_oxidase_su4_sf"/>
</dbReference>
<reference evidence="4 5" key="1">
    <citation type="submission" date="2017-04" db="EMBL/GenBank/DDBJ databases">
        <title>Genome sequencing of [Candida] sorbophila.</title>
        <authorList>
            <person name="Ahn J.O."/>
        </authorList>
    </citation>
    <scope>NUCLEOTIDE SEQUENCE [LARGE SCALE GENOMIC DNA]</scope>
    <source>
        <strain evidence="4 5">DS02</strain>
    </source>
</reference>
<sequence>MSLLKIAGRHSVRFMSTKPATPLQVALKYGDDEEEARYRKQKNPIIPDVSELPKRWNKLDALKQDDIIAYLEDRMRGDWKELTQPERKAIWYVYYGPWGARGKEQADPGSIYGSFAGFVGVMLLGVVGYQALRKKESEN</sequence>
<protein>
    <submittedName>
        <fullName evidence="4">Cytochrome c oxidase polypeptide 5A, mitochondrial</fullName>
    </submittedName>
</protein>
<dbReference type="EMBL" id="NDIQ01000022">
    <property type="protein sequence ID" value="PRT57069.1"/>
    <property type="molecule type" value="Genomic_DNA"/>
</dbReference>
<accession>A0A2T0FQ35</accession>
<comment type="subcellular location">
    <subcellularLocation>
        <location evidence="1">Mitochondrion</location>
    </subcellularLocation>
</comment>
<dbReference type="SUPFAM" id="SSF81406">
    <property type="entry name" value="Mitochondrial cytochrome c oxidase subunit IV"/>
    <property type="match status" value="1"/>
</dbReference>
<dbReference type="GO" id="GO:0045277">
    <property type="term" value="C:respiratory chain complex IV"/>
    <property type="evidence" value="ECO:0007669"/>
    <property type="project" value="InterPro"/>
</dbReference>
<dbReference type="InterPro" id="IPR004203">
    <property type="entry name" value="Cyt_c_oxidase_su4_fam"/>
</dbReference>
<evidence type="ECO:0000313" key="5">
    <source>
        <dbReference type="Proteomes" id="UP000238350"/>
    </source>
</evidence>
<evidence type="ECO:0000256" key="1">
    <source>
        <dbReference type="ARBA" id="ARBA00004173"/>
    </source>
</evidence>
<feature type="transmembrane region" description="Helical" evidence="3">
    <location>
        <begin position="111"/>
        <end position="132"/>
    </location>
</feature>